<dbReference type="EMBL" id="JABBGM010000001">
    <property type="protein sequence ID" value="NML92341.1"/>
    <property type="molecule type" value="Genomic_DNA"/>
</dbReference>
<dbReference type="InterPro" id="IPR025877">
    <property type="entry name" value="MobA-like_NTP_Trfase"/>
</dbReference>
<keyword evidence="1" id="KW-0460">Magnesium</keyword>
<dbReference type="InterPro" id="IPR029044">
    <property type="entry name" value="Nucleotide-diphossugar_trans"/>
</dbReference>
<dbReference type="Proteomes" id="UP000583556">
    <property type="component" value="Unassembled WGS sequence"/>
</dbReference>
<protein>
    <submittedName>
        <fullName evidence="3">Nucleotidyltransferase family protein</fullName>
    </submittedName>
</protein>
<dbReference type="SUPFAM" id="SSF53448">
    <property type="entry name" value="Nucleotide-diphospho-sugar transferases"/>
    <property type="match status" value="1"/>
</dbReference>
<comment type="caution">
    <text evidence="3">The sequence shown here is derived from an EMBL/GenBank/DDBJ whole genome shotgun (WGS) entry which is preliminary data.</text>
</comment>
<accession>A0A7Y0BM54</accession>
<dbReference type="GO" id="GO:0016779">
    <property type="term" value="F:nucleotidyltransferase activity"/>
    <property type="evidence" value="ECO:0007669"/>
    <property type="project" value="UniProtKB-ARBA"/>
</dbReference>
<dbReference type="Gene3D" id="3.90.550.10">
    <property type="entry name" value="Spore Coat Polysaccharide Biosynthesis Protein SpsA, Chain A"/>
    <property type="match status" value="1"/>
</dbReference>
<dbReference type="PANTHER" id="PTHR43777:SF1">
    <property type="entry name" value="MOLYBDENUM COFACTOR CYTIDYLYLTRANSFERASE"/>
    <property type="match status" value="1"/>
</dbReference>
<name>A0A7Y0BM54_9SPHN</name>
<keyword evidence="4" id="KW-1185">Reference proteome</keyword>
<evidence type="ECO:0000256" key="1">
    <source>
        <dbReference type="ARBA" id="ARBA00022842"/>
    </source>
</evidence>
<sequence>MPPDAFALVLLAAGRSERFGGNKLAASLGGRPVIEHTLAALAPLPLRWRFAVVSATTPPLPGYHTLRLDPPDSPQSASLRLGVAAAQARGAKAVLVALADMPLVPTAHFAALLDRFDGTRIASQAGGVPMPPALFGASCFRALQSLTGDRGAGLLLRDAPAVPLPEGADLDIDTPQDLALAAQA</sequence>
<dbReference type="AlphaFoldDB" id="A0A7Y0BM54"/>
<dbReference type="RefSeq" id="WP_169491596.1">
    <property type="nucleotide sequence ID" value="NZ_JABBGM010000001.1"/>
</dbReference>
<dbReference type="Pfam" id="PF12804">
    <property type="entry name" value="NTP_transf_3"/>
    <property type="match status" value="1"/>
</dbReference>
<proteinExistence type="predicted"/>
<evidence type="ECO:0000259" key="2">
    <source>
        <dbReference type="Pfam" id="PF12804"/>
    </source>
</evidence>
<evidence type="ECO:0000313" key="3">
    <source>
        <dbReference type="EMBL" id="NML92341.1"/>
    </source>
</evidence>
<reference evidence="3 4" key="1">
    <citation type="submission" date="2020-04" db="EMBL/GenBank/DDBJ databases">
        <title>Novosphingobium sp. TW-4 isolated from soil.</title>
        <authorList>
            <person name="Dahal R.H."/>
            <person name="Chaudhary D.K."/>
        </authorList>
    </citation>
    <scope>NUCLEOTIDE SEQUENCE [LARGE SCALE GENOMIC DNA]</scope>
    <source>
        <strain evidence="3 4">TW-4</strain>
    </source>
</reference>
<dbReference type="CDD" id="cd04182">
    <property type="entry name" value="GT_2_like_f"/>
    <property type="match status" value="1"/>
</dbReference>
<feature type="domain" description="MobA-like NTP transferase" evidence="2">
    <location>
        <begin position="9"/>
        <end position="158"/>
    </location>
</feature>
<dbReference type="PANTHER" id="PTHR43777">
    <property type="entry name" value="MOLYBDENUM COFACTOR CYTIDYLYLTRANSFERASE"/>
    <property type="match status" value="1"/>
</dbReference>
<gene>
    <name evidence="3" type="ORF">HHL27_01480</name>
</gene>
<evidence type="ECO:0000313" key="4">
    <source>
        <dbReference type="Proteomes" id="UP000583556"/>
    </source>
</evidence>
<keyword evidence="3" id="KW-0808">Transferase</keyword>
<organism evidence="3 4">
    <name type="scientific">Novosphingobium olei</name>
    <dbReference type="NCBI Taxonomy" id="2728851"/>
    <lineage>
        <taxon>Bacteria</taxon>
        <taxon>Pseudomonadati</taxon>
        <taxon>Pseudomonadota</taxon>
        <taxon>Alphaproteobacteria</taxon>
        <taxon>Sphingomonadales</taxon>
        <taxon>Sphingomonadaceae</taxon>
        <taxon>Novosphingobium</taxon>
    </lineage>
</organism>